<evidence type="ECO:0000313" key="1">
    <source>
        <dbReference type="EMBL" id="ASR75466.1"/>
    </source>
</evidence>
<dbReference type="OrthoDB" id="49at10239"/>
<organism evidence="1 2">
    <name type="scientific">Streptomyces phage Mildred21</name>
    <dbReference type="NCBI Taxonomy" id="2023959"/>
    <lineage>
        <taxon>Viruses</taxon>
        <taxon>Duplodnaviria</taxon>
        <taxon>Heunggongvirae</taxon>
        <taxon>Uroviricota</taxon>
        <taxon>Caudoviricetes</taxon>
        <taxon>Stanwilliamsviridae</taxon>
        <taxon>Boydwoodruffvirinae</taxon>
        <taxon>Samistivirus</taxon>
        <taxon>Samistivirus mildred21</taxon>
    </lineage>
</organism>
<reference evidence="1 2" key="1">
    <citation type="submission" date="2017-05" db="EMBL/GenBank/DDBJ databases">
        <authorList>
            <person name="Chapman J."/>
            <person name="Chang C."/>
            <person name="Suresh T."/>
            <person name="Shishido T.C."/>
            <person name="Bindert I."/>
            <person name="Shaffer C.D."/>
            <person name="Weston-Hafer K.A."/>
            <person name="Russell D.A."/>
            <person name="Pope W.H."/>
            <person name="Jacobs-Sera D."/>
            <person name="Hendrix R.W."/>
            <person name="Hatfull G.F."/>
        </authorList>
    </citation>
    <scope>NUCLEOTIDE SEQUENCE [LARGE SCALE GENOMIC DNA]</scope>
</reference>
<sequence length="1065" mass="120757">MQTTTFEVNKLLKEGYAVKAVPQLIAEWNQNRYAGIQTVDSTPAEYDEGDPEYYPIESIADPLRPSKKGIVKARASVEGIVSEYTDRPGGIRYYISGLDDPYKYWTSPVASSLIGGVNGFSKTVRPYIVYQTACWTNKLYFLFETSAAWPVDYDIDITTDGTTWTTVSGDIIPNSDGRVTVYRQANGTWGTTVYRNNPMLIKGIRLKINTISSLGKYLELIEMSARLEQDLTDTLISSDSQFDMGTPSFITPLGAASSNTASIQLSNIDGRYNNTNDSSLFYGIIDKNVKFTYQIGYDTTPVGGSGMVYVTEYTMYADNWSGQGEEIATVSMKDASKFLQEIKPPKMFFENMTIGRIVWQLCDIMGFSDYKYEKIDDDKATVIPYFWTDGEKTLWEIFSSLAVTTQSAIYFDEFGILQILTRDKAYNLGNPIAWQLDGVVNGTKLPDIVDLSTKYDYEANNVTVRYAKTSMSETKQGSRTPVMDIVWQPEGDVVLRSSQLRESMTDSQMFIRMTGSEAAVWPYSGIIECEGELMRYDAKGYWYYNKSKVLTFKAIKSSDEKKQIDEELSDPELRFKNYFSGWFRITERGLWNTYPAVHKDDASGYGVKVASYNGGYKTWRGGFVHNKDQSTISLKATKNTNINTCYVASRGSTPDKSIWYVGTRLRFRDSGYNNGMAGIAFNLGDKDKGYYLEICRTDRLPGGRKYQNEINFYVRRSNGKLERFGPDKGKGVAMAISKNTWYDIDIAIRMENGVYGDPGALVGHVIQVSINGQNKMTFTIPVSKKEPLTGRFGCFTRGFTHADFEYLYGNGTTEDLHIDKTGFFDRIRGGIVSSQAYTEWLYKWHFTSHIVKKRKKYLWARYAQRFFDDFGPICHEVREFDVKFDKYPAVHSNIYFSNTTQIVCPEYSADPFGAKFILTNAYRSNAIVNGEDTLTYGADNPVEQKLMIYGRTVTKEDEKTIISKNDNAIRRRGQVDTEIQPEWIQSESGAQALADWITHHWAEGCDEVDAEIFGNPLIQLGDIVSVNYPQKDYDPVTHRYFVVSVGRGYDQGYANTKLTLRRVKA</sequence>
<dbReference type="Proteomes" id="UP000223009">
    <property type="component" value="Segment"/>
</dbReference>
<evidence type="ECO:0000313" key="2">
    <source>
        <dbReference type="Proteomes" id="UP000223009"/>
    </source>
</evidence>
<name>A0A222YVA5_9CAUD</name>
<protein>
    <submittedName>
        <fullName evidence="1">Minor tail protein</fullName>
    </submittedName>
</protein>
<proteinExistence type="predicted"/>
<accession>A0A222YVA5</accession>
<gene>
    <name evidence="1" type="ORF">SEA_MILDRED21_59</name>
</gene>
<dbReference type="EMBL" id="MF155946">
    <property type="protein sequence ID" value="ASR75466.1"/>
    <property type="molecule type" value="Genomic_DNA"/>
</dbReference>
<keyword evidence="2" id="KW-1185">Reference proteome</keyword>